<protein>
    <submittedName>
        <fullName evidence="2">RNA-directed DNA polymerase, eukaryota</fullName>
    </submittedName>
</protein>
<keyword evidence="2" id="KW-0548">Nucleotidyltransferase</keyword>
<dbReference type="CDD" id="cd01650">
    <property type="entry name" value="RT_nLTR_like"/>
    <property type="match status" value="1"/>
</dbReference>
<accession>A0ABQ5HCI4</accession>
<evidence type="ECO:0000313" key="2">
    <source>
        <dbReference type="EMBL" id="GJT85375.1"/>
    </source>
</evidence>
<dbReference type="InterPro" id="IPR000477">
    <property type="entry name" value="RT_dom"/>
</dbReference>
<dbReference type="PANTHER" id="PTHR33710:SF64">
    <property type="entry name" value="ENDONUCLEASE_EXONUCLEASE_PHOSPHATASE DOMAIN-CONTAINING PROTEIN"/>
    <property type="match status" value="1"/>
</dbReference>
<name>A0ABQ5HCI4_9ASTR</name>
<keyword evidence="2" id="KW-0695">RNA-directed DNA polymerase</keyword>
<dbReference type="SUPFAM" id="SSF56219">
    <property type="entry name" value="DNase I-like"/>
    <property type="match status" value="2"/>
</dbReference>
<feature type="non-terminal residue" evidence="2">
    <location>
        <position position="803"/>
    </location>
</feature>
<dbReference type="PROSITE" id="PS50878">
    <property type="entry name" value="RT_POL"/>
    <property type="match status" value="1"/>
</dbReference>
<proteinExistence type="predicted"/>
<dbReference type="PANTHER" id="PTHR33710">
    <property type="entry name" value="BNAC02G09200D PROTEIN"/>
    <property type="match status" value="1"/>
</dbReference>
<keyword evidence="3" id="KW-1185">Reference proteome</keyword>
<dbReference type="Gene3D" id="3.60.10.10">
    <property type="entry name" value="Endonuclease/exonuclease/phosphatase"/>
    <property type="match status" value="2"/>
</dbReference>
<comment type="caution">
    <text evidence="2">The sequence shown here is derived from an EMBL/GenBank/DDBJ whole genome shotgun (WGS) entry which is preliminary data.</text>
</comment>
<dbReference type="Pfam" id="PF00078">
    <property type="entry name" value="RVT_1"/>
    <property type="match status" value="1"/>
</dbReference>
<reference evidence="2" key="2">
    <citation type="submission" date="2022-01" db="EMBL/GenBank/DDBJ databases">
        <authorList>
            <person name="Yamashiro T."/>
            <person name="Shiraishi A."/>
            <person name="Satake H."/>
            <person name="Nakayama K."/>
        </authorList>
    </citation>
    <scope>NUCLEOTIDE SEQUENCE</scope>
</reference>
<evidence type="ECO:0000259" key="1">
    <source>
        <dbReference type="PROSITE" id="PS50878"/>
    </source>
</evidence>
<gene>
    <name evidence="2" type="ORF">Tco_1067092</name>
</gene>
<feature type="domain" description="Reverse transcriptase" evidence="1">
    <location>
        <begin position="633"/>
        <end position="803"/>
    </location>
</feature>
<dbReference type="GO" id="GO:0003964">
    <property type="term" value="F:RNA-directed DNA polymerase activity"/>
    <property type="evidence" value="ECO:0007669"/>
    <property type="project" value="UniProtKB-KW"/>
</dbReference>
<dbReference type="Proteomes" id="UP001151760">
    <property type="component" value="Unassembled WGS sequence"/>
</dbReference>
<evidence type="ECO:0000313" key="3">
    <source>
        <dbReference type="Proteomes" id="UP001151760"/>
    </source>
</evidence>
<keyword evidence="2" id="KW-0808">Transferase</keyword>
<dbReference type="InterPro" id="IPR036691">
    <property type="entry name" value="Endo/exonu/phosph_ase_sf"/>
</dbReference>
<dbReference type="EMBL" id="BQNB010019444">
    <property type="protein sequence ID" value="GJT85375.1"/>
    <property type="molecule type" value="Genomic_DNA"/>
</dbReference>
<reference evidence="2" key="1">
    <citation type="journal article" date="2022" name="Int. J. Mol. Sci.">
        <title>Draft Genome of Tanacetum Coccineum: Genomic Comparison of Closely Related Tanacetum-Family Plants.</title>
        <authorList>
            <person name="Yamashiro T."/>
            <person name="Shiraishi A."/>
            <person name="Nakayama K."/>
            <person name="Satake H."/>
        </authorList>
    </citation>
    <scope>NUCLEOTIDE SEQUENCE</scope>
</reference>
<organism evidence="2 3">
    <name type="scientific">Tanacetum coccineum</name>
    <dbReference type="NCBI Taxonomy" id="301880"/>
    <lineage>
        <taxon>Eukaryota</taxon>
        <taxon>Viridiplantae</taxon>
        <taxon>Streptophyta</taxon>
        <taxon>Embryophyta</taxon>
        <taxon>Tracheophyta</taxon>
        <taxon>Spermatophyta</taxon>
        <taxon>Magnoliopsida</taxon>
        <taxon>eudicotyledons</taxon>
        <taxon>Gunneridae</taxon>
        <taxon>Pentapetalae</taxon>
        <taxon>asterids</taxon>
        <taxon>campanulids</taxon>
        <taxon>Asterales</taxon>
        <taxon>Asteraceae</taxon>
        <taxon>Asteroideae</taxon>
        <taxon>Anthemideae</taxon>
        <taxon>Anthemidinae</taxon>
        <taxon>Tanacetum</taxon>
    </lineage>
</organism>
<sequence>MLLKSYPIKKVLWDYLHFIIDNWAGEVVIMGDFNEVHTQDERFGSIFNIQGAAIFNSFISSSGLVDVPMGRCSFTWVHKSAAKMSKLDRFLISEGLMESCPNISATSLDRYLSDHRPILLRELCFDYGPTPFRFYHYWFELEGFDKFMEQVWNDYQSDDSNVMLRFMNKLKYLKTKLRSWTNTKKESLTYQNTKLKSTMIDIDKTIDARYANSDLLNNRKNVMTSLLDMEKIKSSEVAQKSKIKWSIEGDENSKFFHGILNKKRNNLAIRGILVDGVWIDSPSMVKDEFLSHFKNRFDCPSSTRLSLVWDCGMDKSPEPDGFTFRFYQRYWSLLEKDVIEAVSYFFQHGEKKMLWDYLSHVIAQWAGEVVVMGDFNEVRKKDERFGSVFNVHGANAFNLFISNAGLEEVPLGGCSYTWCHKSASKMSKLDRFLISESLMNSCPNISAITLERFLSDHRPILMRESHYDYGPVPFRFFHYWFEIKGFDKFVEDSWKEAVVVEPNAMTKLMKKLKHLKEKIRLWNKENTMSSINRKRTLKSDLADLDLIIDKGCGDVEIVNKRANVVRSLQELENLQSLEAAQKSKIKWAIEGDENSMYYHGILNKKEPDQIIDLECDVSKDEIKRAVWDCGTDKSPGLDGFTFGSNSSFIALILKTRDANMVKDFRPISLIGSMYKITGKIMVNRLVLVLGDLVNEVQSAFIVDRQILDGPFILNEIIQWCQSKKKQSLVFKVDFEKAFDSVRWDYLDEILRRGSVIVNGSPTEEFQFHKGLKHGDPLSPFLFILVMESLHISFQRIVDAGMFK</sequence>